<sequence>MAKREEDHLSSLTLKDFEERGFKIDPNWSGLQVLAAVACLASEKLEEEKKIEERKEKERKAVDGYWRRLAACNGLEYGSSLRSCDNSRAGQLPRVSYRNEKPYRNLVLDKYSERGKQFVAASEKPGSSSGCKKRRSTCQRRVSDWREGENVFKKAVTNSVLGKKQGVYKVATQDKLLGDAMEARIQAKQGSNKVATPAKLLGDAMKAGVPAWPEDDDNDYEEREAACRKQKQKLKRSVSRRDNTEKKDSKPKKKEKRERYIAPKETPDLPQHFREKIENLNGSKINLVTQKYLYPSDVSDHQHRLLIPFKQIISLEMFLTDDESIFFDQGNSMLVKFIEPSLEESVMTLKKWKMDKGEKGKCSLCYVLQKQWKDFKNRNALKIGDIIQLWSFRRPGDEICLAVVLVDEENNNNNDGGFEGTSSREGTDNGSSEGMGSTTTEASNPIP</sequence>
<evidence type="ECO:0000313" key="2">
    <source>
        <dbReference type="Proteomes" id="UP001164539"/>
    </source>
</evidence>
<protein>
    <submittedName>
        <fullName evidence="1">B3 domain-containing protein</fullName>
    </submittedName>
</protein>
<organism evidence="1 2">
    <name type="scientific">Melia azedarach</name>
    <name type="common">Chinaberry tree</name>
    <dbReference type="NCBI Taxonomy" id="155640"/>
    <lineage>
        <taxon>Eukaryota</taxon>
        <taxon>Viridiplantae</taxon>
        <taxon>Streptophyta</taxon>
        <taxon>Embryophyta</taxon>
        <taxon>Tracheophyta</taxon>
        <taxon>Spermatophyta</taxon>
        <taxon>Magnoliopsida</taxon>
        <taxon>eudicotyledons</taxon>
        <taxon>Gunneridae</taxon>
        <taxon>Pentapetalae</taxon>
        <taxon>rosids</taxon>
        <taxon>malvids</taxon>
        <taxon>Sapindales</taxon>
        <taxon>Meliaceae</taxon>
        <taxon>Melia</taxon>
    </lineage>
</organism>
<name>A0ACC1YLR9_MELAZ</name>
<dbReference type="EMBL" id="CM051395">
    <property type="protein sequence ID" value="KAJ4724329.1"/>
    <property type="molecule type" value="Genomic_DNA"/>
</dbReference>
<reference evidence="1 2" key="1">
    <citation type="journal article" date="2023" name="Science">
        <title>Complex scaffold remodeling in plant triterpene biosynthesis.</title>
        <authorList>
            <person name="De La Pena R."/>
            <person name="Hodgson H."/>
            <person name="Liu J.C."/>
            <person name="Stephenson M.J."/>
            <person name="Martin A.C."/>
            <person name="Owen C."/>
            <person name="Harkess A."/>
            <person name="Leebens-Mack J."/>
            <person name="Jimenez L.E."/>
            <person name="Osbourn A."/>
            <person name="Sattely E.S."/>
        </authorList>
    </citation>
    <scope>NUCLEOTIDE SEQUENCE [LARGE SCALE GENOMIC DNA]</scope>
    <source>
        <strain evidence="2">cv. JPN11</strain>
        <tissue evidence="1">Leaf</tissue>
    </source>
</reference>
<proteinExistence type="predicted"/>
<keyword evidence="2" id="KW-1185">Reference proteome</keyword>
<gene>
    <name evidence="1" type="ORF">OWV82_003331</name>
</gene>
<dbReference type="Proteomes" id="UP001164539">
    <property type="component" value="Chromosome 2"/>
</dbReference>
<accession>A0ACC1YLR9</accession>
<comment type="caution">
    <text evidence="1">The sequence shown here is derived from an EMBL/GenBank/DDBJ whole genome shotgun (WGS) entry which is preliminary data.</text>
</comment>
<evidence type="ECO:0000313" key="1">
    <source>
        <dbReference type="EMBL" id="KAJ4724329.1"/>
    </source>
</evidence>